<dbReference type="Gene3D" id="3.50.50.60">
    <property type="entry name" value="FAD/NAD(P)-binding domain"/>
    <property type="match status" value="1"/>
</dbReference>
<dbReference type="Proteomes" id="UP000199337">
    <property type="component" value="Unassembled WGS sequence"/>
</dbReference>
<proteinExistence type="predicted"/>
<dbReference type="InterPro" id="IPR036188">
    <property type="entry name" value="FAD/NAD-bd_sf"/>
</dbReference>
<keyword evidence="4" id="KW-1185">Reference proteome</keyword>
<dbReference type="SUPFAM" id="SSF51905">
    <property type="entry name" value="FAD/NAD(P)-binding domain"/>
    <property type="match status" value="1"/>
</dbReference>
<reference evidence="4" key="1">
    <citation type="submission" date="2016-10" db="EMBL/GenBank/DDBJ databases">
        <authorList>
            <person name="Varghese N."/>
            <person name="Submissions S."/>
        </authorList>
    </citation>
    <scope>NUCLEOTIDE SEQUENCE [LARGE SCALE GENOMIC DNA]</scope>
    <source>
        <strain evidence="4">DSM 17038</strain>
    </source>
</reference>
<evidence type="ECO:0000256" key="1">
    <source>
        <dbReference type="ARBA" id="ARBA00023002"/>
    </source>
</evidence>
<dbReference type="Pfam" id="PF01266">
    <property type="entry name" value="DAO"/>
    <property type="match status" value="1"/>
</dbReference>
<dbReference type="AlphaFoldDB" id="A0A1I2WN26"/>
<dbReference type="OrthoDB" id="9794226at2"/>
<evidence type="ECO:0000313" key="4">
    <source>
        <dbReference type="Proteomes" id="UP000199337"/>
    </source>
</evidence>
<organism evidence="3 4">
    <name type="scientific">Desulfotruncus arcticus DSM 17038</name>
    <dbReference type="NCBI Taxonomy" id="1121424"/>
    <lineage>
        <taxon>Bacteria</taxon>
        <taxon>Bacillati</taxon>
        <taxon>Bacillota</taxon>
        <taxon>Clostridia</taxon>
        <taxon>Eubacteriales</taxon>
        <taxon>Desulfallaceae</taxon>
        <taxon>Desulfotruncus</taxon>
    </lineage>
</organism>
<feature type="domain" description="FAD dependent oxidoreductase" evidence="2">
    <location>
        <begin position="6"/>
        <end position="366"/>
    </location>
</feature>
<dbReference type="GO" id="GO:0016491">
    <property type="term" value="F:oxidoreductase activity"/>
    <property type="evidence" value="ECO:0007669"/>
    <property type="project" value="UniProtKB-KW"/>
</dbReference>
<dbReference type="GO" id="GO:0005737">
    <property type="term" value="C:cytoplasm"/>
    <property type="evidence" value="ECO:0007669"/>
    <property type="project" value="TreeGrafter"/>
</dbReference>
<accession>A0A1I2WN26</accession>
<dbReference type="PANTHER" id="PTHR13847">
    <property type="entry name" value="SARCOSINE DEHYDROGENASE-RELATED"/>
    <property type="match status" value="1"/>
</dbReference>
<gene>
    <name evidence="3" type="ORF">SAMN05660649_03552</name>
</gene>
<dbReference type="STRING" id="341036.SAMN05660649_03552"/>
<dbReference type="Gene3D" id="3.30.9.10">
    <property type="entry name" value="D-Amino Acid Oxidase, subunit A, domain 2"/>
    <property type="match status" value="1"/>
</dbReference>
<evidence type="ECO:0000259" key="2">
    <source>
        <dbReference type="Pfam" id="PF01266"/>
    </source>
</evidence>
<dbReference type="InterPro" id="IPR006076">
    <property type="entry name" value="FAD-dep_OxRdtase"/>
</dbReference>
<keyword evidence="1" id="KW-0560">Oxidoreductase</keyword>
<name>A0A1I2WN26_9FIRM</name>
<dbReference type="GO" id="GO:0032981">
    <property type="term" value="P:mitochondrial respiratory chain complex I assembly"/>
    <property type="evidence" value="ECO:0007669"/>
    <property type="project" value="TreeGrafter"/>
</dbReference>
<protein>
    <submittedName>
        <fullName evidence="3">Glycine/D-amino acid oxidase</fullName>
    </submittedName>
</protein>
<dbReference type="PANTHER" id="PTHR13847:SF287">
    <property type="entry name" value="FAD-DEPENDENT OXIDOREDUCTASE DOMAIN-CONTAINING PROTEIN 1"/>
    <property type="match status" value="1"/>
</dbReference>
<dbReference type="EMBL" id="FOOX01000014">
    <property type="protein sequence ID" value="SFH02694.1"/>
    <property type="molecule type" value="Genomic_DNA"/>
</dbReference>
<sequence length="397" mass="44866">MIKKYDLIIVGGGIMASSLAYNLRKDGYTGSIVVFEKDRMYEYSSTPRCYGGFRQTFSIPGNIQMSKLSLQVLKNFEKEMALDDEPAVIDFKQHGYLYLANEQALSLLKENMKVQKSYDVNVQLLTPEETKSLVPELNVDDLAGAVFDVEGGNADPYSVLQWYVRHAKRLGVEYVYEKVQALLTDGLHQVKGVKLETGAEYHAPIVVNAAGAWSGEISKTMGVDIPVRPYRKQVYCVDLAVPFKTDIPFVFDYLGTYFQGEGLKVIIGSREGSNETEQQDYSFNFDFTLDRSYFNEEVWPLLAERSPNFDQLKLETGWAGLYEYNYIDHNAIIGKHPDMNGYYLLTGFSGHGFQQAPAAGKALSELIRLGKYETIDLTPFSITRFAENQLLLESEVY</sequence>
<dbReference type="RefSeq" id="WP_092472798.1">
    <property type="nucleotide sequence ID" value="NZ_FOOX01000014.1"/>
</dbReference>
<evidence type="ECO:0000313" key="3">
    <source>
        <dbReference type="EMBL" id="SFH02694.1"/>
    </source>
</evidence>